<dbReference type="Pfam" id="PF12800">
    <property type="entry name" value="Fer4_4"/>
    <property type="match status" value="1"/>
</dbReference>
<feature type="domain" description="4Fe-4S ferredoxin-type" evidence="5">
    <location>
        <begin position="233"/>
        <end position="262"/>
    </location>
</feature>
<sequence length="466" mass="51328">MFLSTNACEGKGECIKQCPTKAIRLINGKAFSCLTCGICFKNCPNDAIFQNIYGGYVVDRAKCNGCGMCMYNCPTNNIHIDDGVVYGICSRCGVCSEVCPSRVDGAEFTREKQINFIESMNILLPSYDDIPKKSNKIKEVTRAYFGTDFDKCIFCGRCSEHCPVNAIDVVLDRDEGICSECRICSDVCPNGSMNKNQIVNKSTCTLCLNCMKACPNNAISVDDFELIVNKINQKPNGYLVSCLNCGLCADLCENGSLVKVDGRLRYDPTKDVDSTHDTAIDHCPVTSLHEDEEMFVYDEFDETEFPALAGFCVSCGKCVQVCDVAKARSYMVASWDGTVSEDCISCGICCEVCQEDAITLNRGTISVDLEKCILCENCAVHCPVNAIPKTTMYKAKIDGGFNFIEQKLCMHCGLCHKVCPYEAIDEIDGNYVVNEEKCEYCGACKNSCPANAFLFERNFKDSIEGI</sequence>
<dbReference type="Gene3D" id="3.30.70.20">
    <property type="match status" value="6"/>
</dbReference>
<evidence type="ECO:0000256" key="4">
    <source>
        <dbReference type="ARBA" id="ARBA00023014"/>
    </source>
</evidence>
<dbReference type="GO" id="GO:0051539">
    <property type="term" value="F:4 iron, 4 sulfur cluster binding"/>
    <property type="evidence" value="ECO:0007669"/>
    <property type="project" value="UniProtKB-KW"/>
</dbReference>
<feature type="domain" description="4Fe-4S ferredoxin-type" evidence="5">
    <location>
        <begin position="195"/>
        <end position="224"/>
    </location>
</feature>
<evidence type="ECO:0000313" key="7">
    <source>
        <dbReference type="Proteomes" id="UP000323439"/>
    </source>
</evidence>
<feature type="domain" description="4Fe-4S ferredoxin-type" evidence="5">
    <location>
        <begin position="363"/>
        <end position="392"/>
    </location>
</feature>
<feature type="domain" description="4Fe-4S ferredoxin-type" evidence="5">
    <location>
        <begin position="33"/>
        <end position="53"/>
    </location>
</feature>
<feature type="domain" description="4Fe-4S ferredoxin-type" evidence="5">
    <location>
        <begin position="54"/>
        <end position="83"/>
    </location>
</feature>
<feature type="domain" description="4Fe-4S ferredoxin-type" evidence="5">
    <location>
        <begin position="84"/>
        <end position="111"/>
    </location>
</feature>
<evidence type="ECO:0000259" key="5">
    <source>
        <dbReference type="PROSITE" id="PS51379"/>
    </source>
</evidence>
<dbReference type="GO" id="GO:0046872">
    <property type="term" value="F:metal ion binding"/>
    <property type="evidence" value="ECO:0007669"/>
    <property type="project" value="UniProtKB-KW"/>
</dbReference>
<protein>
    <submittedName>
        <fullName evidence="6">Energy-converting hydrogenase B subunit K</fullName>
    </submittedName>
</protein>
<evidence type="ECO:0000313" key="6">
    <source>
        <dbReference type="EMBL" id="SDA68300.1"/>
    </source>
</evidence>
<feature type="domain" description="4Fe-4S ferredoxin-type" evidence="5">
    <location>
        <begin position="429"/>
        <end position="458"/>
    </location>
</feature>
<dbReference type="PROSITE" id="PS51379">
    <property type="entry name" value="4FE4S_FER_2"/>
    <property type="match status" value="11"/>
</dbReference>
<dbReference type="EMBL" id="FMXB01000022">
    <property type="protein sequence ID" value="SDA68300.1"/>
    <property type="molecule type" value="Genomic_DNA"/>
</dbReference>
<dbReference type="Proteomes" id="UP000323439">
    <property type="component" value="Unassembled WGS sequence"/>
</dbReference>
<dbReference type="CDD" id="cd10549">
    <property type="entry name" value="MtMvhB_like"/>
    <property type="match status" value="1"/>
</dbReference>
<dbReference type="PANTHER" id="PTHR24960:SF79">
    <property type="entry name" value="PHOTOSYSTEM I IRON-SULFUR CENTER"/>
    <property type="match status" value="1"/>
</dbReference>
<keyword evidence="1" id="KW-0004">4Fe-4S</keyword>
<keyword evidence="4" id="KW-0411">Iron-sulfur</keyword>
<dbReference type="PANTHER" id="PTHR24960">
    <property type="entry name" value="PHOTOSYSTEM I IRON-SULFUR CENTER-RELATED"/>
    <property type="match status" value="1"/>
</dbReference>
<name>A0A1G5XDK5_9EURY</name>
<dbReference type="Pfam" id="PF12838">
    <property type="entry name" value="Fer4_7"/>
    <property type="match status" value="2"/>
</dbReference>
<accession>A0A1G5XDK5</accession>
<dbReference type="PROSITE" id="PS00198">
    <property type="entry name" value="4FE4S_FER_1"/>
    <property type="match status" value="6"/>
</dbReference>
<reference evidence="6 7" key="1">
    <citation type="submission" date="2016-10" db="EMBL/GenBank/DDBJ databases">
        <authorList>
            <person name="Varghese N."/>
            <person name="Submissions S."/>
        </authorList>
    </citation>
    <scope>NUCLEOTIDE SEQUENCE [LARGE SCALE GENOMIC DNA]</scope>
    <source>
        <strain evidence="6 7">DSM 16643</strain>
    </source>
</reference>
<feature type="domain" description="4Fe-4S ferredoxin-type" evidence="5">
    <location>
        <begin position="400"/>
        <end position="428"/>
    </location>
</feature>
<dbReference type="AlphaFoldDB" id="A0A1G5XDK5"/>
<keyword evidence="3" id="KW-0408">Iron</keyword>
<organism evidence="6 7">
    <name type="scientific">Methanobrevibacter millerae</name>
    <dbReference type="NCBI Taxonomy" id="230361"/>
    <lineage>
        <taxon>Archaea</taxon>
        <taxon>Methanobacteriati</taxon>
        <taxon>Methanobacteriota</taxon>
        <taxon>Methanomada group</taxon>
        <taxon>Methanobacteria</taxon>
        <taxon>Methanobacteriales</taxon>
        <taxon>Methanobacteriaceae</taxon>
        <taxon>Methanobrevibacter</taxon>
    </lineage>
</organism>
<dbReference type="Pfam" id="PF13187">
    <property type="entry name" value="Fer4_9"/>
    <property type="match status" value="1"/>
</dbReference>
<dbReference type="Pfam" id="PF00037">
    <property type="entry name" value="Fer4"/>
    <property type="match status" value="2"/>
</dbReference>
<dbReference type="OrthoDB" id="23478at2157"/>
<proteinExistence type="predicted"/>
<gene>
    <name evidence="6" type="ORF">SAMN02910315_02138</name>
</gene>
<keyword evidence="7" id="KW-1185">Reference proteome</keyword>
<dbReference type="InterPro" id="IPR050157">
    <property type="entry name" value="PSI_iron-sulfur_center"/>
</dbReference>
<keyword evidence="2" id="KW-0479">Metal-binding</keyword>
<evidence type="ECO:0000256" key="1">
    <source>
        <dbReference type="ARBA" id="ARBA00022485"/>
    </source>
</evidence>
<feature type="domain" description="4Fe-4S ferredoxin-type" evidence="5">
    <location>
        <begin position="335"/>
        <end position="362"/>
    </location>
</feature>
<feature type="domain" description="4Fe-4S ferredoxin-type" evidence="5">
    <location>
        <begin position="143"/>
        <end position="172"/>
    </location>
</feature>
<dbReference type="SUPFAM" id="SSF54862">
    <property type="entry name" value="4Fe-4S ferredoxins"/>
    <property type="match status" value="4"/>
</dbReference>
<dbReference type="RefSeq" id="WP_149732626.1">
    <property type="nucleotide sequence ID" value="NZ_FMXB01000022.1"/>
</dbReference>
<dbReference type="InterPro" id="IPR017900">
    <property type="entry name" value="4Fe4S_Fe_S_CS"/>
</dbReference>
<dbReference type="GO" id="GO:0016491">
    <property type="term" value="F:oxidoreductase activity"/>
    <property type="evidence" value="ECO:0007669"/>
    <property type="project" value="UniProtKB-ARBA"/>
</dbReference>
<dbReference type="STRING" id="230361.sm9_2082"/>
<dbReference type="InterPro" id="IPR017896">
    <property type="entry name" value="4Fe4S_Fe-S-bd"/>
</dbReference>
<evidence type="ECO:0000256" key="3">
    <source>
        <dbReference type="ARBA" id="ARBA00023004"/>
    </source>
</evidence>
<feature type="domain" description="4Fe-4S ferredoxin-type" evidence="5">
    <location>
        <begin position="1"/>
        <end position="28"/>
    </location>
</feature>
<evidence type="ECO:0000256" key="2">
    <source>
        <dbReference type="ARBA" id="ARBA00022723"/>
    </source>
</evidence>